<feature type="region of interest" description="Disordered" evidence="1">
    <location>
        <begin position="28"/>
        <end position="112"/>
    </location>
</feature>
<name>A0A5C8K6Z0_9BACT</name>
<dbReference type="Proteomes" id="UP000321926">
    <property type="component" value="Unassembled WGS sequence"/>
</dbReference>
<accession>A0A5C8K6Z0</accession>
<dbReference type="AlphaFoldDB" id="A0A5C8K6Z0"/>
<protein>
    <submittedName>
        <fullName evidence="2">Uncharacterized protein</fullName>
    </submittedName>
</protein>
<feature type="compositionally biased region" description="Basic and acidic residues" evidence="1">
    <location>
        <begin position="28"/>
        <end position="43"/>
    </location>
</feature>
<gene>
    <name evidence="2" type="ORF">FVR03_09020</name>
</gene>
<proteinExistence type="predicted"/>
<dbReference type="RefSeq" id="WP_147921419.1">
    <property type="nucleotide sequence ID" value="NZ_VRTY01000027.1"/>
</dbReference>
<reference evidence="2 3" key="1">
    <citation type="submission" date="2019-08" db="EMBL/GenBank/DDBJ databases">
        <authorList>
            <person name="Shi S."/>
        </authorList>
    </citation>
    <scope>NUCLEOTIDE SEQUENCE [LARGE SCALE GENOMIC DNA]</scope>
    <source>
        <strain evidence="2 3">GY10130</strain>
    </source>
</reference>
<dbReference type="OrthoDB" id="852730at2"/>
<comment type="caution">
    <text evidence="2">The sequence shown here is derived from an EMBL/GenBank/DDBJ whole genome shotgun (WGS) entry which is preliminary data.</text>
</comment>
<feature type="compositionally biased region" description="Basic and acidic residues" evidence="1">
    <location>
        <begin position="64"/>
        <end position="92"/>
    </location>
</feature>
<keyword evidence="3" id="KW-1185">Reference proteome</keyword>
<evidence type="ECO:0000256" key="1">
    <source>
        <dbReference type="SAM" id="MobiDB-lite"/>
    </source>
</evidence>
<sequence length="186" mass="20906">MEDLKPILYVLAAVAYFVYSFWRKAFKDNPEVKPPDELPEQNRRPVASRPQPQQPHGPPTSFEDILRELQPKLDKAKEQGRTSIDTAKEKAKPVVFPSAPARSYEATKPAERSLEAPLELIEARRKAEEARRTADRLAARAAASAIPVAPVPQEPASKHRIAAMLRNPKTVRDAVILSEVLQRKQF</sequence>
<dbReference type="EMBL" id="VRTY01000027">
    <property type="protein sequence ID" value="TXK47676.1"/>
    <property type="molecule type" value="Genomic_DNA"/>
</dbReference>
<evidence type="ECO:0000313" key="2">
    <source>
        <dbReference type="EMBL" id="TXK47676.1"/>
    </source>
</evidence>
<organism evidence="2 3">
    <name type="scientific">Pontibacter qinzhouensis</name>
    <dbReference type="NCBI Taxonomy" id="2603253"/>
    <lineage>
        <taxon>Bacteria</taxon>
        <taxon>Pseudomonadati</taxon>
        <taxon>Bacteroidota</taxon>
        <taxon>Cytophagia</taxon>
        <taxon>Cytophagales</taxon>
        <taxon>Hymenobacteraceae</taxon>
        <taxon>Pontibacter</taxon>
    </lineage>
</organism>
<evidence type="ECO:0000313" key="3">
    <source>
        <dbReference type="Proteomes" id="UP000321926"/>
    </source>
</evidence>